<comment type="similarity">
    <text evidence="4">Belongs to the GbsR family.</text>
</comment>
<evidence type="ECO:0000256" key="3">
    <source>
        <dbReference type="ARBA" id="ARBA00023163"/>
    </source>
</evidence>
<keyword evidence="2 4" id="KW-0238">DNA-binding</keyword>
<dbReference type="PANTHER" id="PTHR38465:SF1">
    <property type="entry name" value="HTH-TYPE TRANSCRIPTIONAL REGULATOR MJ1563-RELATED"/>
    <property type="match status" value="1"/>
</dbReference>
<dbReference type="RefSeq" id="WP_264488805.1">
    <property type="nucleotide sequence ID" value="NZ_JAPDDT010000009.1"/>
</dbReference>
<dbReference type="Pfam" id="PF12802">
    <property type="entry name" value="MarR_2"/>
    <property type="match status" value="1"/>
</dbReference>
<keyword evidence="7" id="KW-1185">Reference proteome</keyword>
<dbReference type="InterPro" id="IPR000835">
    <property type="entry name" value="HTH_MarR-typ"/>
</dbReference>
<name>A0ABT3GMI4_9BACT</name>
<evidence type="ECO:0000256" key="1">
    <source>
        <dbReference type="ARBA" id="ARBA00023015"/>
    </source>
</evidence>
<dbReference type="Proteomes" id="UP001320876">
    <property type="component" value="Unassembled WGS sequence"/>
</dbReference>
<protein>
    <recommendedName>
        <fullName evidence="4">HTH-type transcriptional regulator</fullName>
    </recommendedName>
</protein>
<dbReference type="InterPro" id="IPR036388">
    <property type="entry name" value="WH-like_DNA-bd_sf"/>
</dbReference>
<evidence type="ECO:0000259" key="5">
    <source>
        <dbReference type="Pfam" id="PF12802"/>
    </source>
</evidence>
<evidence type="ECO:0000313" key="7">
    <source>
        <dbReference type="Proteomes" id="UP001320876"/>
    </source>
</evidence>
<keyword evidence="1 4" id="KW-0805">Transcription regulation</keyword>
<sequence>MSKDAAILKQARDEFVAQWGAMGSQWGINRTMAQIHALLMTAPEPVSTDEAMAELQISRGNAHSNLKELVAWGLVRVVVKKGERREFFEAEKDVWQIFTIVTRERKKREIEPALGVLSQCSETTRQLSSAEGKAFHAQMRQLEEFVGFASKVADKVGAMKHGFAIQLAAKLLG</sequence>
<reference evidence="6 7" key="1">
    <citation type="submission" date="2022-10" db="EMBL/GenBank/DDBJ databases">
        <title>Luteolibacter arcticus strain CCTCC AB 2014275, whole genome shotgun sequencing project.</title>
        <authorList>
            <person name="Zhao G."/>
            <person name="Shen L."/>
        </authorList>
    </citation>
    <scope>NUCLEOTIDE SEQUENCE [LARGE SCALE GENOMIC DNA]</scope>
    <source>
        <strain evidence="6 7">CCTCC AB 2014275</strain>
    </source>
</reference>
<dbReference type="PANTHER" id="PTHR38465">
    <property type="entry name" value="HTH-TYPE TRANSCRIPTIONAL REGULATOR MJ1563-RELATED"/>
    <property type="match status" value="1"/>
</dbReference>
<proteinExistence type="inferred from homology"/>
<dbReference type="EMBL" id="JAPDDT010000009">
    <property type="protein sequence ID" value="MCW1924696.1"/>
    <property type="molecule type" value="Genomic_DNA"/>
</dbReference>
<organism evidence="6 7">
    <name type="scientific">Luteolibacter arcticus</name>
    <dbReference type="NCBI Taxonomy" id="1581411"/>
    <lineage>
        <taxon>Bacteria</taxon>
        <taxon>Pseudomonadati</taxon>
        <taxon>Verrucomicrobiota</taxon>
        <taxon>Verrucomicrobiia</taxon>
        <taxon>Verrucomicrobiales</taxon>
        <taxon>Verrucomicrobiaceae</taxon>
        <taxon>Luteolibacter</taxon>
    </lineage>
</organism>
<dbReference type="InterPro" id="IPR026282">
    <property type="entry name" value="MJ1563"/>
</dbReference>
<evidence type="ECO:0000313" key="6">
    <source>
        <dbReference type="EMBL" id="MCW1924696.1"/>
    </source>
</evidence>
<gene>
    <name evidence="6" type="ORF">OKA05_19175</name>
</gene>
<dbReference type="Gene3D" id="1.10.10.10">
    <property type="entry name" value="Winged helix-like DNA-binding domain superfamily/Winged helix DNA-binding domain"/>
    <property type="match status" value="1"/>
</dbReference>
<evidence type="ECO:0000256" key="2">
    <source>
        <dbReference type="ARBA" id="ARBA00023125"/>
    </source>
</evidence>
<dbReference type="InterPro" id="IPR036390">
    <property type="entry name" value="WH_DNA-bd_sf"/>
</dbReference>
<keyword evidence="3 4" id="KW-0804">Transcription</keyword>
<dbReference type="SUPFAM" id="SSF46785">
    <property type="entry name" value="Winged helix' DNA-binding domain"/>
    <property type="match status" value="1"/>
</dbReference>
<dbReference type="PIRSF" id="PIRSF006707">
    <property type="entry name" value="MJ1563"/>
    <property type="match status" value="1"/>
</dbReference>
<dbReference type="InterPro" id="IPR052362">
    <property type="entry name" value="HTH-GbsR_regulator"/>
</dbReference>
<comment type="caution">
    <text evidence="6">The sequence shown here is derived from an EMBL/GenBank/DDBJ whole genome shotgun (WGS) entry which is preliminary data.</text>
</comment>
<evidence type="ECO:0000256" key="4">
    <source>
        <dbReference type="PIRNR" id="PIRNR006707"/>
    </source>
</evidence>
<feature type="domain" description="HTH marR-type" evidence="5">
    <location>
        <begin position="27"/>
        <end position="85"/>
    </location>
</feature>
<accession>A0ABT3GMI4</accession>